<accession>A0A3D8Q4Z8</accession>
<evidence type="ECO:0000313" key="2">
    <source>
        <dbReference type="EMBL" id="RDW56882.1"/>
    </source>
</evidence>
<name>A0A3D8Q4Z8_9HELO</name>
<evidence type="ECO:0000256" key="1">
    <source>
        <dbReference type="SAM" id="MobiDB-lite"/>
    </source>
</evidence>
<keyword evidence="3" id="KW-1185">Reference proteome</keyword>
<evidence type="ECO:0000313" key="3">
    <source>
        <dbReference type="Proteomes" id="UP000256328"/>
    </source>
</evidence>
<feature type="region of interest" description="Disordered" evidence="1">
    <location>
        <begin position="26"/>
        <end position="47"/>
    </location>
</feature>
<gene>
    <name evidence="2" type="ORF">BP5796_12949</name>
</gene>
<organism evidence="2 3">
    <name type="scientific">Coleophoma crateriformis</name>
    <dbReference type="NCBI Taxonomy" id="565419"/>
    <lineage>
        <taxon>Eukaryota</taxon>
        <taxon>Fungi</taxon>
        <taxon>Dikarya</taxon>
        <taxon>Ascomycota</taxon>
        <taxon>Pezizomycotina</taxon>
        <taxon>Leotiomycetes</taxon>
        <taxon>Helotiales</taxon>
        <taxon>Dermateaceae</taxon>
        <taxon>Coleophoma</taxon>
    </lineage>
</organism>
<comment type="caution">
    <text evidence="2">The sequence shown here is derived from an EMBL/GenBank/DDBJ whole genome shotgun (WGS) entry which is preliminary data.</text>
</comment>
<reference evidence="2 3" key="1">
    <citation type="journal article" date="2018" name="IMA Fungus">
        <title>IMA Genome-F 9: Draft genome sequence of Annulohypoxylon stygium, Aspergillus mulundensis, Berkeleyomyces basicola (syn. Thielaviopsis basicola), Ceratocystis smalleyi, two Cercospora beticola strains, Coleophoma cylindrospora, Fusarium fracticaudum, Phialophora cf. hyalina, and Morchella septimelata.</title>
        <authorList>
            <person name="Wingfield B.D."/>
            <person name="Bills G.F."/>
            <person name="Dong Y."/>
            <person name="Huang W."/>
            <person name="Nel W.J."/>
            <person name="Swalarsk-Parry B.S."/>
            <person name="Vaghefi N."/>
            <person name="Wilken P.M."/>
            <person name="An Z."/>
            <person name="de Beer Z.W."/>
            <person name="De Vos L."/>
            <person name="Chen L."/>
            <person name="Duong T.A."/>
            <person name="Gao Y."/>
            <person name="Hammerbacher A."/>
            <person name="Kikkert J.R."/>
            <person name="Li Y."/>
            <person name="Li H."/>
            <person name="Li K."/>
            <person name="Li Q."/>
            <person name="Liu X."/>
            <person name="Ma X."/>
            <person name="Naidoo K."/>
            <person name="Pethybridge S.J."/>
            <person name="Sun J."/>
            <person name="Steenkamp E.T."/>
            <person name="van der Nest M.A."/>
            <person name="van Wyk S."/>
            <person name="Wingfield M.J."/>
            <person name="Xiong C."/>
            <person name="Yue Q."/>
            <person name="Zhang X."/>
        </authorList>
    </citation>
    <scope>NUCLEOTIDE SEQUENCE [LARGE SCALE GENOMIC DNA]</scope>
    <source>
        <strain evidence="2 3">BP5796</strain>
    </source>
</reference>
<sequence length="284" mass="30760">MRGKLNGSPLTITSVRANAIQAQHNVSRKGFSQSCNRGGDSSPPRETAYVHYNDSVQLPEEYEDLAVDYGILCSTNTAWGFENAGANDFHDGSAWAVDLDASGSTSGTTSGAFRLNQDDALCSTPILRPLEVSTSDSTPEIGSLESVPDIFISRPSLFDNELGHNDHGSISFDDFINFELSEPSSATVPTTTHSPRSSIVLNESLLRDLQSSHSPSPSQQLHPQESPEASLLASNLVLKRSSPNPALKLAMAPSSSLKCPICLKSLAFESRLRYICKNPTWKRY</sequence>
<protein>
    <submittedName>
        <fullName evidence="2">Uncharacterized protein</fullName>
    </submittedName>
</protein>
<dbReference type="AlphaFoldDB" id="A0A3D8Q4Z8"/>
<dbReference type="EMBL" id="PDLN01000024">
    <property type="protein sequence ID" value="RDW56882.1"/>
    <property type="molecule type" value="Genomic_DNA"/>
</dbReference>
<proteinExistence type="predicted"/>
<dbReference type="Proteomes" id="UP000256328">
    <property type="component" value="Unassembled WGS sequence"/>
</dbReference>
<feature type="compositionally biased region" description="Polar residues" evidence="1">
    <location>
        <begin position="26"/>
        <end position="36"/>
    </location>
</feature>